<evidence type="ECO:0000259" key="7">
    <source>
        <dbReference type="Pfam" id="PF06429"/>
    </source>
</evidence>
<accession>A0A2U0SJK6</accession>
<evidence type="ECO:0000259" key="6">
    <source>
        <dbReference type="Pfam" id="PF00460"/>
    </source>
</evidence>
<dbReference type="NCBIfam" id="TIGR03506">
    <property type="entry name" value="FlgEFG_subfam"/>
    <property type="match status" value="1"/>
</dbReference>
<dbReference type="Pfam" id="PF07559">
    <property type="entry name" value="FlgE_D2"/>
    <property type="match status" value="1"/>
</dbReference>
<dbReference type="EMBL" id="QENQ01000001">
    <property type="protein sequence ID" value="PVX31530.1"/>
    <property type="molecule type" value="Genomic_DNA"/>
</dbReference>
<evidence type="ECO:0000256" key="2">
    <source>
        <dbReference type="ARBA" id="ARBA00009677"/>
    </source>
</evidence>
<evidence type="ECO:0000313" key="11">
    <source>
        <dbReference type="Proteomes" id="UP000245890"/>
    </source>
</evidence>
<dbReference type="InterPro" id="IPR001444">
    <property type="entry name" value="Flag_bb_rod_N"/>
</dbReference>
<evidence type="ECO:0000256" key="3">
    <source>
        <dbReference type="ARBA" id="ARBA00019015"/>
    </source>
</evidence>
<dbReference type="InterPro" id="IPR037925">
    <property type="entry name" value="FlgE/F/G-like"/>
</dbReference>
<keyword evidence="10" id="KW-0282">Flagellum</keyword>
<feature type="domain" description="Flagellar hook protein FlgE D2" evidence="8">
    <location>
        <begin position="214"/>
        <end position="344"/>
    </location>
</feature>
<feature type="domain" description="Flagellar basal-body/hook protein C-terminal" evidence="7">
    <location>
        <begin position="419"/>
        <end position="463"/>
    </location>
</feature>
<organism evidence="10 11">
    <name type="scientific">Sphingomonas pokkalii</name>
    <dbReference type="NCBI Taxonomy" id="2175090"/>
    <lineage>
        <taxon>Bacteria</taxon>
        <taxon>Pseudomonadati</taxon>
        <taxon>Pseudomonadota</taxon>
        <taxon>Alphaproteobacteria</taxon>
        <taxon>Sphingomonadales</taxon>
        <taxon>Sphingomonadaceae</taxon>
        <taxon>Sphingomonas</taxon>
    </lineage>
</organism>
<dbReference type="InterPro" id="IPR053967">
    <property type="entry name" value="LlgE_F_G-like_D1"/>
</dbReference>
<name>A0A2U0SJK6_9SPHN</name>
<evidence type="ECO:0000259" key="9">
    <source>
        <dbReference type="Pfam" id="PF22692"/>
    </source>
</evidence>
<comment type="similarity">
    <text evidence="2 5">Belongs to the flagella basal body rod proteins family.</text>
</comment>
<dbReference type="Pfam" id="PF06429">
    <property type="entry name" value="Flg_bbr_C"/>
    <property type="match status" value="1"/>
</dbReference>
<dbReference type="InterPro" id="IPR010930">
    <property type="entry name" value="Flg_bb/hook_C_dom"/>
</dbReference>
<dbReference type="SUPFAM" id="SSF117143">
    <property type="entry name" value="Flagellar hook protein flgE"/>
    <property type="match status" value="1"/>
</dbReference>
<dbReference type="InterPro" id="IPR020013">
    <property type="entry name" value="Flagellar_FlgE/F/G"/>
</dbReference>
<keyword evidence="11" id="KW-1185">Reference proteome</keyword>
<evidence type="ECO:0000259" key="8">
    <source>
        <dbReference type="Pfam" id="PF07559"/>
    </source>
</evidence>
<dbReference type="InterPro" id="IPR037058">
    <property type="entry name" value="Falgellar_hook_FlgE_sf"/>
</dbReference>
<comment type="function">
    <text evidence="5">A flexible structure which links the flagellar filament to the drive apparatus in the basal body.</text>
</comment>
<evidence type="ECO:0000256" key="1">
    <source>
        <dbReference type="ARBA" id="ARBA00004117"/>
    </source>
</evidence>
<dbReference type="InterPro" id="IPR011491">
    <property type="entry name" value="FlgE_D2"/>
</dbReference>
<dbReference type="Pfam" id="PF22692">
    <property type="entry name" value="LlgE_F_G_D1"/>
    <property type="match status" value="1"/>
</dbReference>
<dbReference type="GO" id="GO:0005829">
    <property type="term" value="C:cytosol"/>
    <property type="evidence" value="ECO:0007669"/>
    <property type="project" value="TreeGrafter"/>
</dbReference>
<dbReference type="GO" id="GO:0009424">
    <property type="term" value="C:bacterial-type flagellum hook"/>
    <property type="evidence" value="ECO:0007669"/>
    <property type="project" value="TreeGrafter"/>
</dbReference>
<evidence type="ECO:0000313" key="10">
    <source>
        <dbReference type="EMBL" id="PVX31530.1"/>
    </source>
</evidence>
<feature type="domain" description="Flagellar basal body rod protein N-terminal" evidence="6">
    <location>
        <begin position="23"/>
        <end position="53"/>
    </location>
</feature>
<keyword evidence="10" id="KW-0966">Cell projection</keyword>
<reference evidence="10 11" key="1">
    <citation type="submission" date="2018-05" db="EMBL/GenBank/DDBJ databases">
        <title>Description of Sphingomonas pokkalii sp nov, isolated from the rhizosphere of saline tolerant pokkali rice and its draft genome analysis.</title>
        <authorList>
            <person name="Menon R."/>
            <person name="Kumari S."/>
            <person name="Rameshkumar N."/>
        </authorList>
    </citation>
    <scope>NUCLEOTIDE SEQUENCE [LARGE SCALE GENOMIC DNA]</scope>
    <source>
        <strain evidence="10 11">L3B27</strain>
    </source>
</reference>
<dbReference type="PANTHER" id="PTHR30435:SF1">
    <property type="entry name" value="FLAGELLAR HOOK PROTEIN FLGE"/>
    <property type="match status" value="1"/>
</dbReference>
<comment type="caution">
    <text evidence="10">The sequence shown here is derived from an EMBL/GenBank/DDBJ whole genome shotgun (WGS) entry which is preliminary data.</text>
</comment>
<keyword evidence="4 5" id="KW-0975">Bacterial flagellum</keyword>
<dbReference type="GO" id="GO:0009425">
    <property type="term" value="C:bacterial-type flagellum basal body"/>
    <property type="evidence" value="ECO:0007669"/>
    <property type="project" value="UniProtKB-SubCell"/>
</dbReference>
<comment type="subcellular location">
    <subcellularLocation>
        <location evidence="1 5">Bacterial flagellum basal body</location>
    </subcellularLocation>
</comment>
<dbReference type="AlphaFoldDB" id="A0A2U0SJK6"/>
<feature type="domain" description="Flagellar hook protein FlgE/F/G-like D1" evidence="9">
    <location>
        <begin position="101"/>
        <end position="145"/>
    </location>
</feature>
<dbReference type="Gene3D" id="2.60.98.20">
    <property type="entry name" value="Flagellar hook protein FlgE"/>
    <property type="match status" value="1"/>
</dbReference>
<sequence>MSPAWGSRGQSSGVYNLSLYSALYAGVSGLSAQSSAMATVADNITNINTVAYKGVEAQFRTLVTDGRTSANYSAGGVAASPIAQVSKQGLLQASGSSTDLAIDGGGFFITRTGLAPTDQVAYTRAGSFKPDEEGYLRNSSGLYLYGWRLDAEGKFSNTGNVDALSPVRLSDLVGTAAPTTKLQAHLNLQVDAATYGGTPAYAAGSLASGAIPPTFSRSFTIYDSQGGGHEVKMAFLKTAPNTWQMEVFSNPATDVQTTAGAAIPNGLLRSGTLKFNGDGSLDRTTGTGSTAALFDDLDFAAQGIEWSNDAKSVPIKLQLGEDKGISGITSFGQPSSLISGGTDGGVLGNISSIDVGKDGVVSAIFEDGSTRKVFQLPIATFPNSNGLTRISGNAYAANRQSGTMTMNPPGQLGAGALSSNTLEASTVDLAGEFTNMIRFQRAYSASSKIITTVDDMLREVSDLKR</sequence>
<dbReference type="Proteomes" id="UP000245890">
    <property type="component" value="Unassembled WGS sequence"/>
</dbReference>
<keyword evidence="10" id="KW-0969">Cilium</keyword>
<dbReference type="PANTHER" id="PTHR30435">
    <property type="entry name" value="FLAGELLAR PROTEIN"/>
    <property type="match status" value="1"/>
</dbReference>
<evidence type="ECO:0000256" key="5">
    <source>
        <dbReference type="RuleBase" id="RU362116"/>
    </source>
</evidence>
<dbReference type="OrthoDB" id="8372879at2"/>
<dbReference type="GO" id="GO:0071978">
    <property type="term" value="P:bacterial-type flagellum-dependent swarming motility"/>
    <property type="evidence" value="ECO:0007669"/>
    <property type="project" value="TreeGrafter"/>
</dbReference>
<protein>
    <recommendedName>
        <fullName evidence="3 5">Flagellar hook protein FlgE</fullName>
    </recommendedName>
</protein>
<proteinExistence type="inferred from homology"/>
<gene>
    <name evidence="10" type="ORF">DD559_13710</name>
</gene>
<dbReference type="Pfam" id="PF00460">
    <property type="entry name" value="Flg_bb_rod"/>
    <property type="match status" value="1"/>
</dbReference>
<evidence type="ECO:0000256" key="4">
    <source>
        <dbReference type="ARBA" id="ARBA00023143"/>
    </source>
</evidence>